<dbReference type="InterPro" id="IPR005790">
    <property type="entry name" value="DNA_polIII_delta"/>
</dbReference>
<accession>A0A1F4TIX9</accession>
<dbReference type="GO" id="GO:0005524">
    <property type="term" value="F:ATP binding"/>
    <property type="evidence" value="ECO:0007669"/>
    <property type="project" value="UniProtKB-KW"/>
</dbReference>
<dbReference type="CDD" id="cd18137">
    <property type="entry name" value="HLD_clamp_pol_III_gamma_tau"/>
    <property type="match status" value="1"/>
</dbReference>
<dbReference type="InterPro" id="IPR008921">
    <property type="entry name" value="DNA_pol3_clamp-load_cplx_C"/>
</dbReference>
<evidence type="ECO:0000256" key="6">
    <source>
        <dbReference type="ARBA" id="ARBA00022741"/>
    </source>
</evidence>
<evidence type="ECO:0000256" key="3">
    <source>
        <dbReference type="ARBA" id="ARBA00022695"/>
    </source>
</evidence>
<dbReference type="FunFam" id="3.40.50.300:FF:000014">
    <property type="entry name" value="DNA polymerase III subunit gamma/tau"/>
    <property type="match status" value="1"/>
</dbReference>
<dbReference type="PANTHER" id="PTHR11669:SF0">
    <property type="entry name" value="PROTEIN STICHEL-LIKE 2"/>
    <property type="match status" value="1"/>
</dbReference>
<evidence type="ECO:0000313" key="13">
    <source>
        <dbReference type="EMBL" id="OGC32646.1"/>
    </source>
</evidence>
<organism evidence="13 14">
    <name type="scientific">candidate division WOR-1 bacterium RIFOXYB2_FULL_48_7</name>
    <dbReference type="NCBI Taxonomy" id="1802583"/>
    <lineage>
        <taxon>Bacteria</taxon>
        <taxon>Bacillati</taxon>
        <taxon>Saganbacteria</taxon>
    </lineage>
</organism>
<dbReference type="GO" id="GO:0006261">
    <property type="term" value="P:DNA-templated DNA replication"/>
    <property type="evidence" value="ECO:0007669"/>
    <property type="project" value="TreeGrafter"/>
</dbReference>
<dbReference type="PANTHER" id="PTHR11669">
    <property type="entry name" value="REPLICATION FACTOR C / DNA POLYMERASE III GAMMA-TAU SUBUNIT"/>
    <property type="match status" value="1"/>
</dbReference>
<dbReference type="SUPFAM" id="SSF52540">
    <property type="entry name" value="P-loop containing nucleoside triphosphate hydrolases"/>
    <property type="match status" value="1"/>
</dbReference>
<dbReference type="EMBL" id="MEUF01000075">
    <property type="protein sequence ID" value="OGC32646.1"/>
    <property type="molecule type" value="Genomic_DNA"/>
</dbReference>
<evidence type="ECO:0000256" key="5">
    <source>
        <dbReference type="ARBA" id="ARBA00022723"/>
    </source>
</evidence>
<evidence type="ECO:0000256" key="2">
    <source>
        <dbReference type="ARBA" id="ARBA00022679"/>
    </source>
</evidence>
<evidence type="ECO:0000256" key="10">
    <source>
        <dbReference type="ARBA" id="ARBA00049244"/>
    </source>
</evidence>
<dbReference type="Gene3D" id="1.10.8.60">
    <property type="match status" value="1"/>
</dbReference>
<dbReference type="InterPro" id="IPR022754">
    <property type="entry name" value="DNA_pol_III_gamma-3"/>
</dbReference>
<proteinExistence type="inferred from homology"/>
<evidence type="ECO:0000256" key="7">
    <source>
        <dbReference type="ARBA" id="ARBA00022833"/>
    </source>
</evidence>
<protein>
    <recommendedName>
        <fullName evidence="11">DNA polymerase III subunit gamma/tau</fullName>
        <ecNumber evidence="11">2.7.7.7</ecNumber>
    </recommendedName>
</protein>
<keyword evidence="7" id="KW-0862">Zinc</keyword>
<dbReference type="InterPro" id="IPR003593">
    <property type="entry name" value="AAA+_ATPase"/>
</dbReference>
<comment type="catalytic activity">
    <reaction evidence="10 11">
        <text>DNA(n) + a 2'-deoxyribonucleoside 5'-triphosphate = DNA(n+1) + diphosphate</text>
        <dbReference type="Rhea" id="RHEA:22508"/>
        <dbReference type="Rhea" id="RHEA-COMP:17339"/>
        <dbReference type="Rhea" id="RHEA-COMP:17340"/>
        <dbReference type="ChEBI" id="CHEBI:33019"/>
        <dbReference type="ChEBI" id="CHEBI:61560"/>
        <dbReference type="ChEBI" id="CHEBI:173112"/>
        <dbReference type="EC" id="2.7.7.7"/>
    </reaction>
</comment>
<keyword evidence="2 11" id="KW-0808">Transferase</keyword>
<evidence type="ECO:0000256" key="4">
    <source>
        <dbReference type="ARBA" id="ARBA00022705"/>
    </source>
</evidence>
<keyword evidence="5" id="KW-0479">Metal-binding</keyword>
<gene>
    <name evidence="11" type="primary">dnaX</name>
    <name evidence="13" type="ORF">A2311_04385</name>
</gene>
<dbReference type="Proteomes" id="UP000178951">
    <property type="component" value="Unassembled WGS sequence"/>
</dbReference>
<dbReference type="SUPFAM" id="SSF48019">
    <property type="entry name" value="post-AAA+ oligomerization domain-like"/>
    <property type="match status" value="1"/>
</dbReference>
<comment type="similarity">
    <text evidence="1 11">Belongs to the DnaX/STICHEL family.</text>
</comment>
<reference evidence="13 14" key="1">
    <citation type="journal article" date="2016" name="Nat. Commun.">
        <title>Thousands of microbial genomes shed light on interconnected biogeochemical processes in an aquifer system.</title>
        <authorList>
            <person name="Anantharaman K."/>
            <person name="Brown C.T."/>
            <person name="Hug L.A."/>
            <person name="Sharon I."/>
            <person name="Castelle C.J."/>
            <person name="Probst A.J."/>
            <person name="Thomas B.C."/>
            <person name="Singh A."/>
            <person name="Wilkins M.J."/>
            <person name="Karaoz U."/>
            <person name="Brodie E.L."/>
            <person name="Williams K.H."/>
            <person name="Hubbard S.S."/>
            <person name="Banfield J.F."/>
        </authorList>
    </citation>
    <scope>NUCLEOTIDE SEQUENCE [LARGE SCALE GENOMIC DNA]</scope>
</reference>
<dbReference type="AlphaFoldDB" id="A0A1F4TIX9"/>
<dbReference type="SMART" id="SM00382">
    <property type="entry name" value="AAA"/>
    <property type="match status" value="1"/>
</dbReference>
<dbReference type="EC" id="2.7.7.7" evidence="11"/>
<dbReference type="NCBIfam" id="TIGR02397">
    <property type="entry name" value="dnaX_nterm"/>
    <property type="match status" value="1"/>
</dbReference>
<dbReference type="GO" id="GO:0009360">
    <property type="term" value="C:DNA polymerase III complex"/>
    <property type="evidence" value="ECO:0007669"/>
    <property type="project" value="InterPro"/>
</dbReference>
<keyword evidence="3 11" id="KW-0548">Nucleotidyltransferase</keyword>
<feature type="domain" description="AAA+ ATPase" evidence="12">
    <location>
        <begin position="42"/>
        <end position="184"/>
    </location>
</feature>
<dbReference type="InterPro" id="IPR045085">
    <property type="entry name" value="HLD_clamp_pol_III_gamma_tau"/>
</dbReference>
<sequence length="493" mass="55182">MGIEKMNYVSLYRKWRSNNFAELVGQPVIVQTLKNAILNNRLAHAYLFSGPRGTGKTSTARILAKSLNCQQGPTINPCGECANCQKIKGGHAVDVIEIDAASNRGIDEIRELRERVRYAPLEGRYKVYIIDEVHMLTPEAFNALLKTLEEPPAQTIFVLATTELQKVPMTIISRCQRLDFSRIPLVEIKGQLKKIAQDEKITVDDKALDLIGRSAEGGMRDAISLFDQLISFCGQKIGYDDVVNLLGTADEELLFKFGEAIASRDLKLAIDLVRRAIEDGKAMLQVTRDLVGYYRNLLHLKVGSGELLDLTIEQQQRLKEQAQKYSLARIKMILQSLSQAELDMKWHPHGRLVLEISLVEIVDDGQPVATPQPVEQPKTKTEVTDLGPLVKIKDHWKTILDGMKRKSVFGYVSLREGEPMEVTSDGKLVIGFRKGYSFHKERLEEAKNKQALEEAIREVTGSPVAIQCIINENGQKSGISVKSVADFFDGRIV</sequence>
<evidence type="ECO:0000256" key="1">
    <source>
        <dbReference type="ARBA" id="ARBA00006360"/>
    </source>
</evidence>
<dbReference type="PRINTS" id="PR00300">
    <property type="entry name" value="CLPPROTEASEA"/>
</dbReference>
<dbReference type="InterPro" id="IPR027417">
    <property type="entry name" value="P-loop_NTPase"/>
</dbReference>
<keyword evidence="4 11" id="KW-0235">DNA replication</keyword>
<dbReference type="Gene3D" id="1.20.272.10">
    <property type="match status" value="1"/>
</dbReference>
<dbReference type="InterPro" id="IPR050238">
    <property type="entry name" value="DNA_Rep/Repair_Clamp_Loader"/>
</dbReference>
<dbReference type="CDD" id="cd00009">
    <property type="entry name" value="AAA"/>
    <property type="match status" value="1"/>
</dbReference>
<comment type="caution">
    <text evidence="13">The sequence shown here is derived from an EMBL/GenBank/DDBJ whole genome shotgun (WGS) entry which is preliminary data.</text>
</comment>
<dbReference type="NCBIfam" id="TIGR01128">
    <property type="entry name" value="holA"/>
    <property type="match status" value="1"/>
</dbReference>
<dbReference type="GO" id="GO:0046872">
    <property type="term" value="F:metal ion binding"/>
    <property type="evidence" value="ECO:0007669"/>
    <property type="project" value="UniProtKB-KW"/>
</dbReference>
<dbReference type="Pfam" id="PF20964">
    <property type="entry name" value="DnaX_C"/>
    <property type="match status" value="1"/>
</dbReference>
<comment type="subunit">
    <text evidence="11">DNA polymerase III contains a core (composed of alpha, epsilon and theta chains) that associates with a tau subunit. This core dimerizes to form the POLIII' complex. PolIII' associates with the gamma complex (composed of gamma, delta, delta', psi and chi chains) and with the beta chain to form the complete DNA polymerase III complex.</text>
</comment>
<dbReference type="Pfam" id="PF12169">
    <property type="entry name" value="DNA_pol3_gamma3"/>
    <property type="match status" value="1"/>
</dbReference>
<evidence type="ECO:0000256" key="9">
    <source>
        <dbReference type="ARBA" id="ARBA00022932"/>
    </source>
</evidence>
<keyword evidence="9 11" id="KW-0239">DNA-directed DNA polymerase</keyword>
<keyword evidence="8 11" id="KW-0067">ATP-binding</keyword>
<name>A0A1F4TIX9_UNCSA</name>
<evidence type="ECO:0000256" key="11">
    <source>
        <dbReference type="RuleBase" id="RU364063"/>
    </source>
</evidence>
<dbReference type="NCBIfam" id="NF004046">
    <property type="entry name" value="PRK05563.1"/>
    <property type="match status" value="1"/>
</dbReference>
<comment type="function">
    <text evidence="11">DNA polymerase III is a complex, multichain enzyme responsible for most of the replicative synthesis in bacteria. This DNA polymerase also exhibits 3' to 5' exonuclease activity.</text>
</comment>
<dbReference type="InterPro" id="IPR001270">
    <property type="entry name" value="ClpA/B"/>
</dbReference>
<dbReference type="InterPro" id="IPR048448">
    <property type="entry name" value="DnaX-like_C"/>
</dbReference>
<dbReference type="Gene3D" id="3.40.50.300">
    <property type="entry name" value="P-loop containing nucleotide triphosphate hydrolases"/>
    <property type="match status" value="1"/>
</dbReference>
<dbReference type="GO" id="GO:0003887">
    <property type="term" value="F:DNA-directed DNA polymerase activity"/>
    <property type="evidence" value="ECO:0007669"/>
    <property type="project" value="UniProtKB-KW"/>
</dbReference>
<dbReference type="Pfam" id="PF13177">
    <property type="entry name" value="DNA_pol3_delta2"/>
    <property type="match status" value="1"/>
</dbReference>
<dbReference type="Pfam" id="PF22608">
    <property type="entry name" value="DNAX_ATPase_lid"/>
    <property type="match status" value="1"/>
</dbReference>
<evidence type="ECO:0000313" key="14">
    <source>
        <dbReference type="Proteomes" id="UP000178951"/>
    </source>
</evidence>
<dbReference type="GO" id="GO:0003677">
    <property type="term" value="F:DNA binding"/>
    <property type="evidence" value="ECO:0007669"/>
    <property type="project" value="InterPro"/>
</dbReference>
<dbReference type="FunFam" id="1.10.8.60:FF:000013">
    <property type="entry name" value="DNA polymerase III subunit gamma/tau"/>
    <property type="match status" value="1"/>
</dbReference>
<dbReference type="STRING" id="1802583.A2311_04385"/>
<keyword evidence="6 11" id="KW-0547">Nucleotide-binding</keyword>
<dbReference type="InterPro" id="IPR012763">
    <property type="entry name" value="DNA_pol_III_sug/sutau_N"/>
</dbReference>
<evidence type="ECO:0000256" key="8">
    <source>
        <dbReference type="ARBA" id="ARBA00022840"/>
    </source>
</evidence>
<evidence type="ECO:0000259" key="12">
    <source>
        <dbReference type="SMART" id="SM00382"/>
    </source>
</evidence>